<accession>A0A8J2N920</accession>
<sequence>MASKEQTIVLITGANGGIGFELTAQLLHDSKYLILLGSRSLEKGEAAVKLLQERGLPGKVQVLQIDVNSEASITNAQKVVEEKYSRLDALINNAAITSEEPTSASLSSRMTAAFQTNVTGPTVVVETFAPLLEKSGRMGKTPRIINVTSGAGSIGWRSDRTNPHQEMKALPYRTSKAALNMLTACQDYEYGPKGWKVFCFCPGFTESNLGPMNKVEHGAKPTSEGAKPMVAILEGKRDEEHGGYLKADGCWPW</sequence>
<dbReference type="GeneID" id="67020674"/>
<evidence type="ECO:0000313" key="3">
    <source>
        <dbReference type="Proteomes" id="UP000676310"/>
    </source>
</evidence>
<dbReference type="Gene3D" id="3.40.50.720">
    <property type="entry name" value="NAD(P)-binding Rossmann-like Domain"/>
    <property type="match status" value="1"/>
</dbReference>
<name>A0A8J2N920_9PLEO</name>
<comment type="similarity">
    <text evidence="1">Belongs to the short-chain dehydrogenases/reductases (SDR) family.</text>
</comment>
<dbReference type="PANTHER" id="PTHR43544:SF32">
    <property type="entry name" value="CHAIN DEHYDROGENASE, PUTATIVE (AFU_ORTHOLOGUE AFUA_5G01530)-RELATED"/>
    <property type="match status" value="1"/>
</dbReference>
<dbReference type="OrthoDB" id="191139at2759"/>
<proteinExistence type="inferred from homology"/>
<evidence type="ECO:0000313" key="2">
    <source>
        <dbReference type="EMBL" id="CAG5178137.1"/>
    </source>
</evidence>
<dbReference type="GO" id="GO:0016491">
    <property type="term" value="F:oxidoreductase activity"/>
    <property type="evidence" value="ECO:0007669"/>
    <property type="project" value="TreeGrafter"/>
</dbReference>
<dbReference type="RefSeq" id="XP_043172118.1">
    <property type="nucleotide sequence ID" value="XM_043316183.1"/>
</dbReference>
<dbReference type="GO" id="GO:0005737">
    <property type="term" value="C:cytoplasm"/>
    <property type="evidence" value="ECO:0007669"/>
    <property type="project" value="TreeGrafter"/>
</dbReference>
<dbReference type="AlphaFoldDB" id="A0A8J2N920"/>
<dbReference type="PRINTS" id="PR00081">
    <property type="entry name" value="GDHRDH"/>
</dbReference>
<dbReference type="GO" id="GO:0019748">
    <property type="term" value="P:secondary metabolic process"/>
    <property type="evidence" value="ECO:0007669"/>
    <property type="project" value="TreeGrafter"/>
</dbReference>
<organism evidence="2 3">
    <name type="scientific">Alternaria atra</name>
    <dbReference type="NCBI Taxonomy" id="119953"/>
    <lineage>
        <taxon>Eukaryota</taxon>
        <taxon>Fungi</taxon>
        <taxon>Dikarya</taxon>
        <taxon>Ascomycota</taxon>
        <taxon>Pezizomycotina</taxon>
        <taxon>Dothideomycetes</taxon>
        <taxon>Pleosporomycetidae</taxon>
        <taxon>Pleosporales</taxon>
        <taxon>Pleosporineae</taxon>
        <taxon>Pleosporaceae</taxon>
        <taxon>Alternaria</taxon>
        <taxon>Alternaria sect. Ulocladioides</taxon>
    </lineage>
</organism>
<comment type="caution">
    <text evidence="2">The sequence shown here is derived from an EMBL/GenBank/DDBJ whole genome shotgun (WGS) entry which is preliminary data.</text>
</comment>
<dbReference type="SUPFAM" id="SSF51735">
    <property type="entry name" value="NAD(P)-binding Rossmann-fold domains"/>
    <property type="match status" value="1"/>
</dbReference>
<dbReference type="PANTHER" id="PTHR43544">
    <property type="entry name" value="SHORT-CHAIN DEHYDROGENASE/REDUCTASE"/>
    <property type="match status" value="1"/>
</dbReference>
<dbReference type="InterPro" id="IPR002347">
    <property type="entry name" value="SDR_fam"/>
</dbReference>
<reference evidence="2" key="1">
    <citation type="submission" date="2021-05" db="EMBL/GenBank/DDBJ databases">
        <authorList>
            <person name="Stam R."/>
        </authorList>
    </citation>
    <scope>NUCLEOTIDE SEQUENCE</scope>
    <source>
        <strain evidence="2">CS162</strain>
    </source>
</reference>
<dbReference type="Proteomes" id="UP000676310">
    <property type="component" value="Unassembled WGS sequence"/>
</dbReference>
<protein>
    <recommendedName>
        <fullName evidence="4">Short chain dehydrogenase</fullName>
    </recommendedName>
</protein>
<dbReference type="InterPro" id="IPR036291">
    <property type="entry name" value="NAD(P)-bd_dom_sf"/>
</dbReference>
<dbReference type="Pfam" id="PF00106">
    <property type="entry name" value="adh_short"/>
    <property type="match status" value="1"/>
</dbReference>
<dbReference type="InterPro" id="IPR051468">
    <property type="entry name" value="Fungal_SecMetab_SDRs"/>
</dbReference>
<evidence type="ECO:0000256" key="1">
    <source>
        <dbReference type="ARBA" id="ARBA00006484"/>
    </source>
</evidence>
<dbReference type="EMBL" id="CAJRGZ010000023">
    <property type="protein sequence ID" value="CAG5178137.1"/>
    <property type="molecule type" value="Genomic_DNA"/>
</dbReference>
<evidence type="ECO:0008006" key="4">
    <source>
        <dbReference type="Google" id="ProtNLM"/>
    </source>
</evidence>
<keyword evidence="3" id="KW-1185">Reference proteome</keyword>
<gene>
    <name evidence="2" type="ORF">ALTATR162_LOCUS8551</name>
</gene>